<feature type="signal peptide" evidence="2">
    <location>
        <begin position="1"/>
        <end position="33"/>
    </location>
</feature>
<organism evidence="3 4">
    <name type="scientific">Pseudorhodoplanes sinuspersici</name>
    <dbReference type="NCBI Taxonomy" id="1235591"/>
    <lineage>
        <taxon>Bacteria</taxon>
        <taxon>Pseudomonadati</taxon>
        <taxon>Pseudomonadota</taxon>
        <taxon>Alphaproteobacteria</taxon>
        <taxon>Hyphomicrobiales</taxon>
        <taxon>Pseudorhodoplanes</taxon>
    </lineage>
</organism>
<feature type="chain" id="PRO_5013297982" description="Lipoprotein" evidence="2">
    <location>
        <begin position="34"/>
        <end position="155"/>
    </location>
</feature>
<dbReference type="Proteomes" id="UP000194137">
    <property type="component" value="Chromosome"/>
</dbReference>
<dbReference type="AlphaFoldDB" id="A0A1W6ZX44"/>
<feature type="compositionally biased region" description="Basic and acidic residues" evidence="1">
    <location>
        <begin position="98"/>
        <end position="119"/>
    </location>
</feature>
<feature type="compositionally biased region" description="Basic and acidic residues" evidence="1">
    <location>
        <begin position="76"/>
        <end position="86"/>
    </location>
</feature>
<dbReference type="RefSeq" id="WP_086090346.1">
    <property type="nucleotide sequence ID" value="NZ_CP021112.1"/>
</dbReference>
<keyword evidence="4" id="KW-1185">Reference proteome</keyword>
<protein>
    <recommendedName>
        <fullName evidence="5">Lipoprotein</fullName>
    </recommendedName>
</protein>
<evidence type="ECO:0000313" key="3">
    <source>
        <dbReference type="EMBL" id="ARQ01952.1"/>
    </source>
</evidence>
<evidence type="ECO:0000313" key="4">
    <source>
        <dbReference type="Proteomes" id="UP000194137"/>
    </source>
</evidence>
<dbReference type="PROSITE" id="PS51257">
    <property type="entry name" value="PROKAR_LIPOPROTEIN"/>
    <property type="match status" value="1"/>
</dbReference>
<feature type="region of interest" description="Disordered" evidence="1">
    <location>
        <begin position="38"/>
        <end position="155"/>
    </location>
</feature>
<gene>
    <name evidence="3" type="ORF">CAK95_24755</name>
</gene>
<name>A0A1W6ZX44_9HYPH</name>
<evidence type="ECO:0000256" key="2">
    <source>
        <dbReference type="SAM" id="SignalP"/>
    </source>
</evidence>
<dbReference type="EMBL" id="CP021112">
    <property type="protein sequence ID" value="ARQ01952.1"/>
    <property type="molecule type" value="Genomic_DNA"/>
</dbReference>
<reference evidence="3 4" key="1">
    <citation type="submission" date="2017-05" db="EMBL/GenBank/DDBJ databases">
        <title>Full genome sequence of Pseudorhodoplanes sinuspersici.</title>
        <authorList>
            <person name="Dastgheib S.M.M."/>
            <person name="Shavandi M."/>
            <person name="Tirandaz H."/>
        </authorList>
    </citation>
    <scope>NUCLEOTIDE SEQUENCE [LARGE SCALE GENOMIC DNA]</scope>
    <source>
        <strain evidence="3 4">RIPI110</strain>
    </source>
</reference>
<accession>A0A1W6ZX44</accession>
<dbReference type="STRING" id="1235591.CAK95_24755"/>
<dbReference type="KEGG" id="psin:CAK95_24755"/>
<keyword evidence="2" id="KW-0732">Signal</keyword>
<sequence>MLQRPSSRLSRLGRPKTLAALAALVLLQGCSTAQIDSIPHAVGGLPEGAPPRPAEAPAYPAVHDMPPDRGALLDAEQQKRLHDDLIATRNRQPNQEKNIARDKKRAQEEAKKMEEAKNKPKDKKKGRRSPSQPTGLFSRGNLPPAPETAGASRNP</sequence>
<evidence type="ECO:0008006" key="5">
    <source>
        <dbReference type="Google" id="ProtNLM"/>
    </source>
</evidence>
<evidence type="ECO:0000256" key="1">
    <source>
        <dbReference type="SAM" id="MobiDB-lite"/>
    </source>
</evidence>
<proteinExistence type="predicted"/>